<dbReference type="GO" id="GO:0106026">
    <property type="term" value="F:Gly-tRNA(Ala) deacylase activity"/>
    <property type="evidence" value="ECO:0007669"/>
    <property type="project" value="UniProtKB-UniRule"/>
</dbReference>
<comment type="subcellular location">
    <subcellularLocation>
        <location evidence="4">Cytoplasm</location>
    </subcellularLocation>
</comment>
<comment type="catalytic activity">
    <reaction evidence="4">
        <text>glycyl-tRNA(Ala) + H2O = tRNA(Ala) + glycine + H(+)</text>
        <dbReference type="Rhea" id="RHEA:53744"/>
        <dbReference type="Rhea" id="RHEA-COMP:9657"/>
        <dbReference type="Rhea" id="RHEA-COMP:13640"/>
        <dbReference type="ChEBI" id="CHEBI:15377"/>
        <dbReference type="ChEBI" id="CHEBI:15378"/>
        <dbReference type="ChEBI" id="CHEBI:57305"/>
        <dbReference type="ChEBI" id="CHEBI:78442"/>
        <dbReference type="ChEBI" id="CHEBI:78522"/>
    </reaction>
</comment>
<dbReference type="EC" id="3.1.1.-" evidence="4"/>
<evidence type="ECO:0000256" key="3">
    <source>
        <dbReference type="ARBA" id="ARBA00022801"/>
    </source>
</evidence>
<dbReference type="OrthoDB" id="9801395at2"/>
<dbReference type="InterPro" id="IPR003732">
    <property type="entry name" value="Daa-tRNA_deacyls_DTD"/>
</dbReference>
<comment type="caution">
    <text evidence="5">The sequence shown here is derived from an EMBL/GenBank/DDBJ whole genome shotgun (WGS) entry which is preliminary data.</text>
</comment>
<proteinExistence type="inferred from homology"/>
<dbReference type="SUPFAM" id="SSF69500">
    <property type="entry name" value="DTD-like"/>
    <property type="match status" value="1"/>
</dbReference>
<dbReference type="AlphaFoldDB" id="A0A845LG44"/>
<dbReference type="GO" id="GO:0005737">
    <property type="term" value="C:cytoplasm"/>
    <property type="evidence" value="ECO:0007669"/>
    <property type="project" value="UniProtKB-SubCell"/>
</dbReference>
<dbReference type="PANTHER" id="PTHR10472:SF5">
    <property type="entry name" value="D-AMINOACYL-TRNA DEACYLASE 1"/>
    <property type="match status" value="1"/>
</dbReference>
<dbReference type="NCBIfam" id="TIGR00256">
    <property type="entry name" value="D-aminoacyl-tRNA deacylase"/>
    <property type="match status" value="1"/>
</dbReference>
<comment type="function">
    <text evidence="4">An aminoacyl-tRNA editing enzyme that deacylates mischarged D-aminoacyl-tRNAs. Also deacylates mischarged glycyl-tRNA(Ala), protecting cells against glycine mischarging by AlaRS. Acts via tRNA-based rather than protein-based catalysis; rejects L-amino acids rather than detecting D-amino acids in the active site. By recycling D-aminoacyl-tRNA to D-amino acids and free tRNA molecules, this enzyme counteracts the toxicity associated with the formation of D-aminoacyl-tRNA entities in vivo and helps enforce protein L-homochirality.</text>
</comment>
<dbReference type="GO" id="GO:0019478">
    <property type="term" value="P:D-amino acid catabolic process"/>
    <property type="evidence" value="ECO:0007669"/>
    <property type="project" value="UniProtKB-UniRule"/>
</dbReference>
<dbReference type="GO" id="GO:0000049">
    <property type="term" value="F:tRNA binding"/>
    <property type="evidence" value="ECO:0007669"/>
    <property type="project" value="UniProtKB-UniRule"/>
</dbReference>
<keyword evidence="3 4" id="KW-0378">Hydrolase</keyword>
<dbReference type="RefSeq" id="WP_161262959.1">
    <property type="nucleotide sequence ID" value="NZ_JAFBDC010000015.1"/>
</dbReference>
<dbReference type="GO" id="GO:0051500">
    <property type="term" value="F:D-tyrosyl-tRNA(Tyr) deacylase activity"/>
    <property type="evidence" value="ECO:0007669"/>
    <property type="project" value="TreeGrafter"/>
</dbReference>
<dbReference type="PANTHER" id="PTHR10472">
    <property type="entry name" value="D-TYROSYL-TRNA TYR DEACYLASE"/>
    <property type="match status" value="1"/>
</dbReference>
<evidence type="ECO:0000313" key="5">
    <source>
        <dbReference type="EMBL" id="MZP44394.1"/>
    </source>
</evidence>
<protein>
    <recommendedName>
        <fullName evidence="4">D-aminoacyl-tRNA deacylase</fullName>
        <shortName evidence="4">DTD</shortName>
        <ecNumber evidence="4">3.1.1.96</ecNumber>
    </recommendedName>
    <alternativeName>
        <fullName evidence="4">Gly-tRNA(Ala) deacylase</fullName>
        <ecNumber evidence="4">3.1.1.-</ecNumber>
    </alternativeName>
</protein>
<gene>
    <name evidence="4" type="primary">dtd</name>
    <name evidence="5" type="ORF">GTO89_15285</name>
</gene>
<dbReference type="EC" id="3.1.1.96" evidence="4"/>
<evidence type="ECO:0000256" key="1">
    <source>
        <dbReference type="ARBA" id="ARBA00009673"/>
    </source>
</evidence>
<evidence type="ECO:0000256" key="2">
    <source>
        <dbReference type="ARBA" id="ARBA00022555"/>
    </source>
</evidence>
<dbReference type="GO" id="GO:0043908">
    <property type="term" value="F:Ser(Gly)-tRNA(Ala) hydrolase activity"/>
    <property type="evidence" value="ECO:0007669"/>
    <property type="project" value="UniProtKB-UniRule"/>
</dbReference>
<comment type="catalytic activity">
    <reaction evidence="4">
        <text>a D-aminoacyl-tRNA + H2O = a tRNA + a D-alpha-amino acid + H(+)</text>
        <dbReference type="Rhea" id="RHEA:13953"/>
        <dbReference type="Rhea" id="RHEA-COMP:10123"/>
        <dbReference type="Rhea" id="RHEA-COMP:10124"/>
        <dbReference type="ChEBI" id="CHEBI:15377"/>
        <dbReference type="ChEBI" id="CHEBI:15378"/>
        <dbReference type="ChEBI" id="CHEBI:59871"/>
        <dbReference type="ChEBI" id="CHEBI:78442"/>
        <dbReference type="ChEBI" id="CHEBI:79333"/>
        <dbReference type="EC" id="3.1.1.96"/>
    </reaction>
</comment>
<dbReference type="Gene3D" id="3.50.80.10">
    <property type="entry name" value="D-tyrosyl-tRNA(Tyr) deacylase"/>
    <property type="match status" value="1"/>
</dbReference>
<keyword evidence="4" id="KW-0963">Cytoplasm</keyword>
<keyword evidence="4" id="KW-0694">RNA-binding</keyword>
<feature type="short sequence motif" description="Gly-cisPro motif, important for rejection of L-amino acids" evidence="4">
    <location>
        <begin position="137"/>
        <end position="138"/>
    </location>
</feature>
<evidence type="ECO:0000313" key="6">
    <source>
        <dbReference type="Proteomes" id="UP000471031"/>
    </source>
</evidence>
<sequence>MRALIQRVLRGRVTVEGAEIGAIGPGLVVLVGAGQGDGDADARYVAEKIAHLRIFEDEQGKMNRSVCDVGGEALVVSQFTLYGDCRKGRRPSFIQAAPPEEARRLVDMVVEELRKFGLTVATGQFQAHMVVEIINDGPVTLMVEGRGSES</sequence>
<dbReference type="Proteomes" id="UP000471031">
    <property type="component" value="Unassembled WGS sequence"/>
</dbReference>
<keyword evidence="6" id="KW-1185">Reference proteome</keyword>
<comment type="domain">
    <text evidence="4">A Gly-cisPro motif from one monomer fits into the active site of the other monomer to allow specific chiral rejection of L-amino acids.</text>
</comment>
<dbReference type="InterPro" id="IPR023509">
    <property type="entry name" value="DTD-like_sf"/>
</dbReference>
<name>A0A845LG44_HELGE</name>
<dbReference type="Pfam" id="PF02580">
    <property type="entry name" value="Tyr_Deacylase"/>
    <property type="match status" value="1"/>
</dbReference>
<keyword evidence="2 4" id="KW-0820">tRNA-binding</keyword>
<comment type="similarity">
    <text evidence="1 4">Belongs to the DTD family.</text>
</comment>
<comment type="subunit">
    <text evidence="4">Homodimer.</text>
</comment>
<dbReference type="CDD" id="cd00563">
    <property type="entry name" value="Dtyr_deacylase"/>
    <property type="match status" value="1"/>
</dbReference>
<dbReference type="FunFam" id="3.50.80.10:FF:000001">
    <property type="entry name" value="D-aminoacyl-tRNA deacylase"/>
    <property type="match status" value="1"/>
</dbReference>
<dbReference type="EMBL" id="WXEX01000015">
    <property type="protein sequence ID" value="MZP44394.1"/>
    <property type="molecule type" value="Genomic_DNA"/>
</dbReference>
<dbReference type="HAMAP" id="MF_00518">
    <property type="entry name" value="Deacylase_Dtd"/>
    <property type="match status" value="1"/>
</dbReference>
<accession>A0A845LG44</accession>
<organism evidence="5 6">
    <name type="scientific">Heliomicrobium gestii</name>
    <name type="common">Heliobacterium gestii</name>
    <dbReference type="NCBI Taxonomy" id="2699"/>
    <lineage>
        <taxon>Bacteria</taxon>
        <taxon>Bacillati</taxon>
        <taxon>Bacillota</taxon>
        <taxon>Clostridia</taxon>
        <taxon>Eubacteriales</taxon>
        <taxon>Heliobacteriaceae</taxon>
        <taxon>Heliomicrobium</taxon>
    </lineage>
</organism>
<reference evidence="5 6" key="1">
    <citation type="submission" date="2020-01" db="EMBL/GenBank/DDBJ databases">
        <title>Whole genome sequence of Heliobacterium gestii DSM 11169.</title>
        <authorList>
            <person name="Kyndt J.A."/>
            <person name="Meyer T.E."/>
        </authorList>
    </citation>
    <scope>NUCLEOTIDE SEQUENCE [LARGE SCALE GENOMIC DNA]</scope>
    <source>
        <strain evidence="5 6">DSM 11169</strain>
    </source>
</reference>
<evidence type="ECO:0000256" key="4">
    <source>
        <dbReference type="HAMAP-Rule" id="MF_00518"/>
    </source>
</evidence>